<dbReference type="EMBL" id="MWMI01000005">
    <property type="protein sequence ID" value="RIB35140.1"/>
    <property type="molecule type" value="Genomic_DNA"/>
</dbReference>
<organism evidence="4 5">
    <name type="scientific">Candidatus Nanoclepta minutus</name>
    <dbReference type="NCBI Taxonomy" id="1940235"/>
    <lineage>
        <taxon>Archaea</taxon>
        <taxon>Nanobdellota</taxon>
        <taxon>Candidatus Nanoclepta</taxon>
    </lineage>
</organism>
<reference evidence="4 5" key="1">
    <citation type="journal article" date="2018" name="Syst. Appl. Microbiol.">
        <title>A new symbiotic nanoarchaeote (Candidatus Nanoclepta minutus) and its host (Zestosphaera tikiterensis gen. nov., sp. nov.) from a New Zealand hot spring.</title>
        <authorList>
            <person name="St John E."/>
            <person name="Liu Y."/>
            <person name="Podar M."/>
            <person name="Stott M.B."/>
            <person name="Meneghin J."/>
            <person name="Chen Z."/>
            <person name="Lagutin K."/>
            <person name="Mitchell K."/>
            <person name="Reysenbach A.L."/>
        </authorList>
    </citation>
    <scope>NUCLEOTIDE SEQUENCE [LARGE SCALE GENOMIC DNA]</scope>
    <source>
        <strain evidence="4">NZ3</strain>
    </source>
</reference>
<evidence type="ECO:0000259" key="3">
    <source>
        <dbReference type="Pfam" id="PF25390"/>
    </source>
</evidence>
<dbReference type="PRINTS" id="PR00633">
    <property type="entry name" value="RCCNDNSATION"/>
</dbReference>
<gene>
    <name evidence="4" type="ORF">BXU00_02990</name>
</gene>
<dbReference type="InterPro" id="IPR009091">
    <property type="entry name" value="RCC1/BLIP-II"/>
</dbReference>
<dbReference type="Pfam" id="PF13540">
    <property type="entry name" value="RCC1_2"/>
    <property type="match status" value="2"/>
</dbReference>
<dbReference type="SUPFAM" id="SSF50985">
    <property type="entry name" value="RCC1/BLIP-II"/>
    <property type="match status" value="1"/>
</dbReference>
<dbReference type="PROSITE" id="PS50012">
    <property type="entry name" value="RCC1_3"/>
    <property type="match status" value="7"/>
</dbReference>
<evidence type="ECO:0000256" key="1">
    <source>
        <dbReference type="ARBA" id="ARBA00022737"/>
    </source>
</evidence>
<dbReference type="InterPro" id="IPR051210">
    <property type="entry name" value="Ub_ligase/GEF_domain"/>
</dbReference>
<evidence type="ECO:0000313" key="4">
    <source>
        <dbReference type="EMBL" id="RIB35140.1"/>
    </source>
</evidence>
<dbReference type="PANTHER" id="PTHR22870">
    <property type="entry name" value="REGULATOR OF CHROMOSOME CONDENSATION"/>
    <property type="match status" value="1"/>
</dbReference>
<proteinExistence type="predicted"/>
<dbReference type="Gene3D" id="2.130.10.30">
    <property type="entry name" value="Regulator of chromosome condensation 1/beta-lactamase-inhibitor protein II"/>
    <property type="match status" value="2"/>
</dbReference>
<accession>A0A397WM61</accession>
<sequence length="692" mass="75503">MKFKRDYLLYIISVTITTLILIYAQGSQNVIGPIVGGNPNGQYHPISEIWIPSGSIINWGGVSFTNISNLTVSQYVNVSGGFCIKGDCISSWSNVSGGKTIPQAIKDKDLNYLSLFLIDDLINKGYVTVDDYISLINSVGTLDFLAMALSFANSSTAATILGSSNITPQKGAQILTKLKNINPSKTAEIIKATWAYNASNKYLYRVPITIKENSGSNLTDYRVLITIDTVSLISAGKMRLDCGDIRFTYLNTSNNQEYKIPYWIESGCNTTNTRIWVKVPYIPAKENVTIYMYYGNQNATSESESLPIWTNLSSWVQSIGGASHSCALKSDGTVWCWGGNWYGQLGDGTTTNRYTPVQVRGLTNVTQIALGASHSCALRSDGTVWCWGWNSDGQLGDNTTTNRYTPVQVRGLTNVVQIALGEAHSCALKSDGTVWCWGGNWYGQLGDGTTTNRYTPVRVVNLTNVVQIALGEAHSCALRSDGTVWCWGWNSYGQLGDGTTTNRYTPVQVGGLTNVTQIALGAAHSCALKSDGTVWCWGWNSYGQLGDGTTTNRYTPVQVRGLANILSTLINVTQIALGNAHSCALRSDGTVWCWGNNEHGQLGNDIIAIGYVPLRVRGLTNVTQIALGYVHSCALKSDGTVWCWGWNSYGQLGDNTTTNRYTPVQVLNYNLYGIYVILGNEEIGYYIPGLYS</sequence>
<feature type="domain" description="RCC1-like" evidence="3">
    <location>
        <begin position="301"/>
        <end position="562"/>
    </location>
</feature>
<dbReference type="Proteomes" id="UP000266622">
    <property type="component" value="Unassembled WGS sequence"/>
</dbReference>
<keyword evidence="2" id="KW-0472">Membrane</keyword>
<keyword evidence="2" id="KW-1133">Transmembrane helix</keyword>
<name>A0A397WM61_9ARCH</name>
<dbReference type="Pfam" id="PF25390">
    <property type="entry name" value="WD40_RLD"/>
    <property type="match status" value="1"/>
</dbReference>
<dbReference type="InterPro" id="IPR058923">
    <property type="entry name" value="RCC1-like_dom"/>
</dbReference>
<evidence type="ECO:0000256" key="2">
    <source>
        <dbReference type="SAM" id="Phobius"/>
    </source>
</evidence>
<keyword evidence="1" id="KW-0677">Repeat</keyword>
<comment type="caution">
    <text evidence="4">The sequence shown here is derived from an EMBL/GenBank/DDBJ whole genome shotgun (WGS) entry which is preliminary data.</text>
</comment>
<dbReference type="InterPro" id="IPR000408">
    <property type="entry name" value="Reg_chr_condens"/>
</dbReference>
<evidence type="ECO:0000313" key="5">
    <source>
        <dbReference type="Proteomes" id="UP000266622"/>
    </source>
</evidence>
<keyword evidence="2" id="KW-0812">Transmembrane</keyword>
<protein>
    <recommendedName>
        <fullName evidence="3">RCC1-like domain-containing protein</fullName>
    </recommendedName>
</protein>
<dbReference type="AlphaFoldDB" id="A0A397WM61"/>
<feature type="transmembrane region" description="Helical" evidence="2">
    <location>
        <begin position="7"/>
        <end position="24"/>
    </location>
</feature>
<dbReference type="PANTHER" id="PTHR22870:SF408">
    <property type="entry name" value="OS09G0560450 PROTEIN"/>
    <property type="match status" value="1"/>
</dbReference>